<dbReference type="InterPro" id="IPR001791">
    <property type="entry name" value="Laminin_G"/>
</dbReference>
<dbReference type="InterPro" id="IPR000742">
    <property type="entry name" value="EGF"/>
</dbReference>
<dbReference type="Pfam" id="PF02210">
    <property type="entry name" value="Laminin_G_2"/>
    <property type="match status" value="2"/>
</dbReference>
<evidence type="ECO:0000259" key="3">
    <source>
        <dbReference type="PROSITE" id="PS50025"/>
    </source>
</evidence>
<feature type="domain" description="Laminin G" evidence="3">
    <location>
        <begin position="30"/>
        <end position="206"/>
    </location>
</feature>
<dbReference type="PROSITE" id="PS50026">
    <property type="entry name" value="EGF_3"/>
    <property type="match status" value="1"/>
</dbReference>
<name>A0A8C2DCA6_CYPCA</name>
<organism evidence="5 6">
    <name type="scientific">Cyprinus carpio</name>
    <name type="common">Common carp</name>
    <dbReference type="NCBI Taxonomy" id="7962"/>
    <lineage>
        <taxon>Eukaryota</taxon>
        <taxon>Metazoa</taxon>
        <taxon>Chordata</taxon>
        <taxon>Craniata</taxon>
        <taxon>Vertebrata</taxon>
        <taxon>Euteleostomi</taxon>
        <taxon>Actinopterygii</taxon>
        <taxon>Neopterygii</taxon>
        <taxon>Teleostei</taxon>
        <taxon>Ostariophysi</taxon>
        <taxon>Cypriniformes</taxon>
        <taxon>Cyprinidae</taxon>
        <taxon>Cyprininae</taxon>
        <taxon>Cyprinus</taxon>
    </lineage>
</organism>
<reference evidence="5" key="1">
    <citation type="submission" date="2025-08" db="UniProtKB">
        <authorList>
            <consortium name="Ensembl"/>
        </authorList>
    </citation>
    <scope>IDENTIFICATION</scope>
</reference>
<dbReference type="Ensembl" id="ENSCCRT00020026888.1">
    <property type="protein sequence ID" value="ENSCCRP00020024525.1"/>
    <property type="gene ID" value="ENSCCRG00020011358.1"/>
</dbReference>
<dbReference type="SMART" id="SM00282">
    <property type="entry name" value="LamG"/>
    <property type="match status" value="2"/>
</dbReference>
<evidence type="ECO:0000256" key="2">
    <source>
        <dbReference type="PROSITE-ProRule" id="PRU00076"/>
    </source>
</evidence>
<comment type="caution">
    <text evidence="2">Lacks conserved residue(s) required for the propagation of feature annotation.</text>
</comment>
<sequence>MMTRKWRCSAKFSQASVWLGLMVAFAVTTALEFDGLPGQWVRYGPWEAGATGELSFTMKTNISKAVVLYLDDGGNCDFLELLINDGRLQLRFAIHCGEPASLHMETHVNDERWHRVLLTRNYRETMLAMDGESKVAEVKSKRREMMVASDLYVGGIPPDVRLSALTSSTVKYEPPFRGLIANLMLGETPPALLDSQGVKNDLEYLCTKQNPCSNGGRCSIRDSEVLCDCSNTGYKGKYCTEGKQVESVATFKGNEFFSYDLSQKPIQSSTDEITLSFRTLQRNGLLLHTGKSADYVNLSLKSGAVCLVINLGSGAFEALVEPSDGKFNDNAWHAVRVSRNLRQVTISVDGLLTTTGYTQEDYTMLGSDDFFYVGGSPNTADLPGSPVSNNFMGCLKDVRSVLLSISVSLTPYSINHHSLPAQPYS</sequence>
<dbReference type="PANTHER" id="PTHR15036:SF92">
    <property type="entry name" value="NEUREXIN 2A ALPHA"/>
    <property type="match status" value="1"/>
</dbReference>
<evidence type="ECO:0000313" key="5">
    <source>
        <dbReference type="Ensembl" id="ENSCCRP00020024525.1"/>
    </source>
</evidence>
<evidence type="ECO:0000256" key="1">
    <source>
        <dbReference type="ARBA" id="ARBA00023157"/>
    </source>
</evidence>
<dbReference type="Pfam" id="PF00008">
    <property type="entry name" value="EGF"/>
    <property type="match status" value="1"/>
</dbReference>
<dbReference type="AlphaFoldDB" id="A0A8C2DCA6"/>
<dbReference type="PANTHER" id="PTHR15036">
    <property type="entry name" value="PIKACHURIN-LIKE PROTEIN"/>
    <property type="match status" value="1"/>
</dbReference>
<keyword evidence="1" id="KW-1015">Disulfide bond</keyword>
<feature type="domain" description="Laminin G" evidence="3">
    <location>
        <begin position="248"/>
        <end position="425"/>
    </location>
</feature>
<dbReference type="Proteomes" id="UP000694701">
    <property type="component" value="Unplaced"/>
</dbReference>
<dbReference type="CDD" id="cd00110">
    <property type="entry name" value="LamG"/>
    <property type="match status" value="2"/>
</dbReference>
<dbReference type="Gene3D" id="2.60.120.200">
    <property type="match status" value="2"/>
</dbReference>
<evidence type="ECO:0000313" key="6">
    <source>
        <dbReference type="Proteomes" id="UP000694701"/>
    </source>
</evidence>
<accession>A0A8C2DCA6</accession>
<feature type="domain" description="EGF-like" evidence="4">
    <location>
        <begin position="202"/>
        <end position="240"/>
    </location>
</feature>
<dbReference type="InterPro" id="IPR050372">
    <property type="entry name" value="Neurexin-related_CASP"/>
</dbReference>
<dbReference type="CDD" id="cd00053">
    <property type="entry name" value="EGF"/>
    <property type="match status" value="1"/>
</dbReference>
<evidence type="ECO:0000259" key="4">
    <source>
        <dbReference type="PROSITE" id="PS50026"/>
    </source>
</evidence>
<dbReference type="Gene3D" id="2.10.25.10">
    <property type="entry name" value="Laminin"/>
    <property type="match status" value="1"/>
</dbReference>
<dbReference type="InterPro" id="IPR013320">
    <property type="entry name" value="ConA-like_dom_sf"/>
</dbReference>
<dbReference type="SUPFAM" id="SSF49899">
    <property type="entry name" value="Concanavalin A-like lectins/glucanases"/>
    <property type="match status" value="2"/>
</dbReference>
<keyword evidence="2" id="KW-0245">EGF-like domain</keyword>
<proteinExistence type="predicted"/>
<dbReference type="PROSITE" id="PS50025">
    <property type="entry name" value="LAM_G_DOMAIN"/>
    <property type="match status" value="2"/>
</dbReference>
<protein>
    <submittedName>
        <fullName evidence="5">Uncharacterized protein</fullName>
    </submittedName>
</protein>